<evidence type="ECO:0000256" key="6">
    <source>
        <dbReference type="ARBA" id="ARBA00023136"/>
    </source>
</evidence>
<comment type="similarity">
    <text evidence="1 8">Belongs to the ATPase alpha/beta chains family.</text>
</comment>
<dbReference type="CDD" id="cd01135">
    <property type="entry name" value="V_A-ATPase_B"/>
    <property type="match status" value="1"/>
</dbReference>
<proteinExistence type="inferred from homology"/>
<evidence type="ECO:0000256" key="4">
    <source>
        <dbReference type="ARBA" id="ARBA00022781"/>
    </source>
</evidence>
<dbReference type="GO" id="GO:0042777">
    <property type="term" value="P:proton motive force-driven plasma membrane ATP synthesis"/>
    <property type="evidence" value="ECO:0007669"/>
    <property type="project" value="UniProtKB-UniRule"/>
</dbReference>
<dbReference type="Pfam" id="PF00006">
    <property type="entry name" value="ATP-synt_ab"/>
    <property type="match status" value="1"/>
</dbReference>
<dbReference type="Pfam" id="PF02874">
    <property type="entry name" value="ATP-synt_ab_N"/>
    <property type="match status" value="1"/>
</dbReference>
<dbReference type="HAMAP" id="MF_00310">
    <property type="entry name" value="ATP_synth_B_arch"/>
    <property type="match status" value="1"/>
</dbReference>
<keyword evidence="13" id="KW-1185">Reference proteome</keyword>
<dbReference type="AlphaFoldDB" id="A0A0U3F810"/>
<dbReference type="Proteomes" id="UP000060778">
    <property type="component" value="Chromosome"/>
</dbReference>
<keyword evidence="4 8" id="KW-0375">Hydrogen ion transport</keyword>
<evidence type="ECO:0000259" key="10">
    <source>
        <dbReference type="Pfam" id="PF02874"/>
    </source>
</evidence>
<dbReference type="SUPFAM" id="SSF47917">
    <property type="entry name" value="C-terminal domain of alpha and beta subunits of F1 ATP synthase"/>
    <property type="match status" value="1"/>
</dbReference>
<comment type="subcellular location">
    <subcellularLocation>
        <location evidence="8">Cell membrane</location>
        <topology evidence="8">Peripheral membrane protein</topology>
    </subcellularLocation>
</comment>
<keyword evidence="2 8" id="KW-0813">Transport</keyword>
<name>A0A0U3F810_9CREN</name>
<dbReference type="Pfam" id="PF22919">
    <property type="entry name" value="ATP-synt_VA_C"/>
    <property type="match status" value="1"/>
</dbReference>
<dbReference type="InterPro" id="IPR000194">
    <property type="entry name" value="ATPase_F1/V1/A1_a/bsu_nucl-bd"/>
</dbReference>
<evidence type="ECO:0000256" key="1">
    <source>
        <dbReference type="ARBA" id="ARBA00008936"/>
    </source>
</evidence>
<dbReference type="NCBIfam" id="NF003235">
    <property type="entry name" value="PRK04196.1"/>
    <property type="match status" value="1"/>
</dbReference>
<dbReference type="InterPro" id="IPR022879">
    <property type="entry name" value="V-ATPase_su_B/beta"/>
</dbReference>
<keyword evidence="12" id="KW-0378">Hydrolase</keyword>
<dbReference type="GO" id="GO:0046961">
    <property type="term" value="F:proton-transporting ATPase activity, rotational mechanism"/>
    <property type="evidence" value="ECO:0007669"/>
    <property type="project" value="TreeGrafter"/>
</dbReference>
<sequence>MEGSTNVTVELRGKEYESISEIRGQLLVVEGVSDAGYGELVDIELPSGEKRRGIVLETGRGLAVVQVFEGTTGITPAGSKVRFTGRILEIGLSEDMLGRIMNALGEPIDGGAPIRAVEKRNVWGEPINPYAREYPDEFIQTGISAIDGMNSLVRGQKLPIFSGSGLPHNKLAAQIARQATVRGKEEAFAVVFAAVGIQYDELLFFKKAFEETGAINRTAMFVSLANEPAMMKIVTPRAALTLAEYLAFKKDMHVLVIITDMTNYCEALREISASREEVPGRQGYPGYMYTDLATIYERAGRVKGSNGSITQMPILTMPNDDITHPIPDLTGYITEGQIVLSRDLHNKGIYPPINVLMSLSRLMRDGIGKGKTREDHPDVSNQLYAAYARAVDLRGLAAIVGEESLSEVDRKYLRFGEAFERKFLRQDYYENRSIEETLDLAWEILSILPEEELTKIRPEYIKKYHPKYRSSKALEKVKK</sequence>
<reference evidence="12 13" key="1">
    <citation type="submission" date="2013-11" db="EMBL/GenBank/DDBJ databases">
        <title>Comparative genomics of Ignicoccus.</title>
        <authorList>
            <person name="Podar M."/>
        </authorList>
    </citation>
    <scope>NUCLEOTIDE SEQUENCE [LARGE SCALE GENOMIC DNA]</scope>
    <source>
        <strain evidence="12 13">DSM 13165</strain>
    </source>
</reference>
<feature type="domain" description="ATP synthase A/B type C-terminal" evidence="11">
    <location>
        <begin position="365"/>
        <end position="464"/>
    </location>
</feature>
<dbReference type="EMBL" id="CP006867">
    <property type="protein sequence ID" value="ALU11769.1"/>
    <property type="molecule type" value="Genomic_DNA"/>
</dbReference>
<dbReference type="InterPro" id="IPR004100">
    <property type="entry name" value="ATPase_F1/V1/A1_a/bsu_N"/>
</dbReference>
<dbReference type="GO" id="GO:0005524">
    <property type="term" value="F:ATP binding"/>
    <property type="evidence" value="ECO:0007669"/>
    <property type="project" value="UniProtKB-UniRule"/>
</dbReference>
<dbReference type="InterPro" id="IPR020003">
    <property type="entry name" value="ATPase_a/bsu_AS"/>
</dbReference>
<dbReference type="CDD" id="cd18112">
    <property type="entry name" value="ATP-synt_V_A-type_beta_C"/>
    <property type="match status" value="1"/>
</dbReference>
<evidence type="ECO:0000313" key="13">
    <source>
        <dbReference type="Proteomes" id="UP000060778"/>
    </source>
</evidence>
<dbReference type="GO" id="GO:0005886">
    <property type="term" value="C:plasma membrane"/>
    <property type="evidence" value="ECO:0007669"/>
    <property type="project" value="UniProtKB-SubCell"/>
</dbReference>
<feature type="domain" description="ATPase F1/V1/A1 complex alpha/beta subunit nucleotide-binding" evidence="9">
    <location>
        <begin position="142"/>
        <end position="360"/>
    </location>
</feature>
<dbReference type="KEGG" id="iis:EYM_04545"/>
<protein>
    <recommendedName>
        <fullName evidence="8">A-type ATP synthase subunit B</fullName>
    </recommendedName>
</protein>
<organism evidence="12 13">
    <name type="scientific">Ignicoccus islandicus DSM 13165</name>
    <dbReference type="NCBI Taxonomy" id="940295"/>
    <lineage>
        <taxon>Archaea</taxon>
        <taxon>Thermoproteota</taxon>
        <taxon>Thermoprotei</taxon>
        <taxon>Desulfurococcales</taxon>
        <taxon>Desulfurococcaceae</taxon>
        <taxon>Ignicoccus</taxon>
    </lineage>
</organism>
<gene>
    <name evidence="8" type="primary">atpB</name>
    <name evidence="12" type="ORF">EYM_04545</name>
</gene>
<keyword evidence="5 8" id="KW-0406">Ion transport</keyword>
<dbReference type="STRING" id="940295.EYM_04545"/>
<dbReference type="GO" id="GO:0016787">
    <property type="term" value="F:hydrolase activity"/>
    <property type="evidence" value="ECO:0007669"/>
    <property type="project" value="UniProtKB-KW"/>
</dbReference>
<dbReference type="CDD" id="cd18118">
    <property type="entry name" value="ATP-synt_V_A-type_beta_N"/>
    <property type="match status" value="1"/>
</dbReference>
<dbReference type="PATRIC" id="fig|940295.4.peg.869"/>
<dbReference type="InterPro" id="IPR027417">
    <property type="entry name" value="P-loop_NTPase"/>
</dbReference>
<dbReference type="InterPro" id="IPR055190">
    <property type="entry name" value="ATP-synt_VA_C"/>
</dbReference>
<evidence type="ECO:0000256" key="8">
    <source>
        <dbReference type="HAMAP-Rule" id="MF_00310"/>
    </source>
</evidence>
<evidence type="ECO:0000259" key="11">
    <source>
        <dbReference type="Pfam" id="PF22919"/>
    </source>
</evidence>
<evidence type="ECO:0000256" key="2">
    <source>
        <dbReference type="ARBA" id="ARBA00022448"/>
    </source>
</evidence>
<dbReference type="GO" id="GO:0046933">
    <property type="term" value="F:proton-transporting ATP synthase activity, rotational mechanism"/>
    <property type="evidence" value="ECO:0007669"/>
    <property type="project" value="UniProtKB-UniRule"/>
</dbReference>
<dbReference type="OrthoDB" id="32941at2157"/>
<keyword evidence="3 8" id="KW-1003">Cell membrane</keyword>
<dbReference type="PANTHER" id="PTHR43389">
    <property type="entry name" value="V-TYPE PROTON ATPASE SUBUNIT B"/>
    <property type="match status" value="1"/>
</dbReference>
<dbReference type="SUPFAM" id="SSF52540">
    <property type="entry name" value="P-loop containing nucleoside triphosphate hydrolases"/>
    <property type="match status" value="1"/>
</dbReference>
<dbReference type="PIRSF" id="PIRSF039114">
    <property type="entry name" value="V-ATPsynth_beta/V-ATPase_B"/>
    <property type="match status" value="1"/>
</dbReference>
<accession>A0A0U3F810</accession>
<evidence type="ECO:0000313" key="12">
    <source>
        <dbReference type="EMBL" id="ALU11769.1"/>
    </source>
</evidence>
<evidence type="ECO:0000256" key="7">
    <source>
        <dbReference type="ARBA" id="ARBA00023310"/>
    </source>
</evidence>
<dbReference type="PANTHER" id="PTHR43389:SF4">
    <property type="entry name" value="V-TYPE PROTON ATPASE SUBUNIT B"/>
    <property type="match status" value="1"/>
</dbReference>
<comment type="function">
    <text evidence="8">Component of the A-type ATP synthase that produces ATP from ADP in the presence of a proton gradient across the membrane. The B chain is a regulatory subunit.</text>
</comment>
<dbReference type="Gene3D" id="3.40.50.12240">
    <property type="match status" value="1"/>
</dbReference>
<evidence type="ECO:0000256" key="5">
    <source>
        <dbReference type="ARBA" id="ARBA00023065"/>
    </source>
</evidence>
<evidence type="ECO:0000256" key="3">
    <source>
        <dbReference type="ARBA" id="ARBA00022475"/>
    </source>
</evidence>
<dbReference type="PROSITE" id="PS00152">
    <property type="entry name" value="ATPASE_ALPHA_BETA"/>
    <property type="match status" value="1"/>
</dbReference>
<keyword evidence="7 8" id="KW-0066">ATP synthesis</keyword>
<feature type="domain" description="ATPase F1/V1/A1 complex alpha/beta subunit N-terminal" evidence="10">
    <location>
        <begin position="19"/>
        <end position="85"/>
    </location>
</feature>
<evidence type="ECO:0000259" key="9">
    <source>
        <dbReference type="Pfam" id="PF00006"/>
    </source>
</evidence>
<keyword evidence="6 8" id="KW-0472">Membrane</keyword>
<comment type="subunit">
    <text evidence="8">Has multiple subunits with at least A(3), B(3), C, D, E, F, H, I and proteolipid K(x).</text>
</comment>